<gene>
    <name evidence="1" type="ORF">V6N11_049383</name>
</gene>
<comment type="caution">
    <text evidence="1">The sequence shown here is derived from an EMBL/GenBank/DDBJ whole genome shotgun (WGS) entry which is preliminary data.</text>
</comment>
<reference evidence="1 2" key="1">
    <citation type="journal article" date="2024" name="G3 (Bethesda)">
        <title>Genome assembly of Hibiscus sabdariffa L. provides insights into metabolisms of medicinal natural products.</title>
        <authorList>
            <person name="Kim T."/>
        </authorList>
    </citation>
    <scope>NUCLEOTIDE SEQUENCE [LARGE SCALE GENOMIC DNA]</scope>
    <source>
        <strain evidence="1">TK-2024</strain>
        <tissue evidence="1">Old leaves</tissue>
    </source>
</reference>
<name>A0ABR2A0C5_9ROSI</name>
<evidence type="ECO:0000313" key="1">
    <source>
        <dbReference type="EMBL" id="KAK8486290.1"/>
    </source>
</evidence>
<dbReference type="EMBL" id="JBBPBN010000449">
    <property type="protein sequence ID" value="KAK8486290.1"/>
    <property type="molecule type" value="Genomic_DNA"/>
</dbReference>
<proteinExistence type="predicted"/>
<organism evidence="1 2">
    <name type="scientific">Hibiscus sabdariffa</name>
    <name type="common">roselle</name>
    <dbReference type="NCBI Taxonomy" id="183260"/>
    <lineage>
        <taxon>Eukaryota</taxon>
        <taxon>Viridiplantae</taxon>
        <taxon>Streptophyta</taxon>
        <taxon>Embryophyta</taxon>
        <taxon>Tracheophyta</taxon>
        <taxon>Spermatophyta</taxon>
        <taxon>Magnoliopsida</taxon>
        <taxon>eudicotyledons</taxon>
        <taxon>Gunneridae</taxon>
        <taxon>Pentapetalae</taxon>
        <taxon>rosids</taxon>
        <taxon>malvids</taxon>
        <taxon>Malvales</taxon>
        <taxon>Malvaceae</taxon>
        <taxon>Malvoideae</taxon>
        <taxon>Hibiscus</taxon>
    </lineage>
</organism>
<accession>A0ABR2A0C5</accession>
<protein>
    <submittedName>
        <fullName evidence="1">Uncharacterized protein</fullName>
    </submittedName>
</protein>
<evidence type="ECO:0000313" key="2">
    <source>
        <dbReference type="Proteomes" id="UP001396334"/>
    </source>
</evidence>
<keyword evidence="2" id="KW-1185">Reference proteome</keyword>
<dbReference type="Proteomes" id="UP001396334">
    <property type="component" value="Unassembled WGS sequence"/>
</dbReference>
<sequence length="219" mass="24258">MSHQILDKIILLMPPPLDVAMGGVQLNDSVDNTNIFDRDDIESIEGDVVCSTVDGLISIEFSERVQDLAVKSLDHTIVVKLLGRRIGYNTLSNVPLVNQLHDPLIVPTCEPSNDPMVLSMQNQNGPSDGTIDQSAQQFLCLNTASFAPSRSDIDPPTDPMQVGNITLTLSAWLLTIGIPLDLYHRQFHLFFKVADMWNSILFGYIGAKKYSLMARCRLC</sequence>